<dbReference type="EMBL" id="AEEF01000065">
    <property type="protein sequence ID" value="EFM04248.1"/>
    <property type="molecule type" value="Genomic_DNA"/>
</dbReference>
<dbReference type="HOGENOM" id="CLU_015961_0_0_4"/>
<comment type="caution">
    <text evidence="13">The sequence shown here is derived from an EMBL/GenBank/DDBJ whole genome shotgun (WGS) entry which is preliminary data.</text>
</comment>
<dbReference type="EC" id="2.7.7.19" evidence="7"/>
<comment type="similarity">
    <text evidence="7 8">Belongs to the tRNA nucleotidyltransferase/poly(A) polymerase family.</text>
</comment>
<dbReference type="InterPro" id="IPR010206">
    <property type="entry name" value="PolA_pol_I"/>
</dbReference>
<dbReference type="Pfam" id="PF01743">
    <property type="entry name" value="PolyA_pol"/>
    <property type="match status" value="1"/>
</dbReference>
<feature type="domain" description="tRNA nucleotidyltransferase/poly(A) polymerase RNA and SrmB- binding" evidence="12">
    <location>
        <begin position="229"/>
        <end position="288"/>
    </location>
</feature>
<dbReference type="PANTHER" id="PTHR43051:SF1">
    <property type="entry name" value="POLYNUCLEOTIDE ADENYLYLTRANSFERASE FAMILY PROTEIN"/>
    <property type="match status" value="1"/>
</dbReference>
<evidence type="ECO:0000259" key="10">
    <source>
        <dbReference type="Pfam" id="PF01743"/>
    </source>
</evidence>
<dbReference type="CDD" id="cd05398">
    <property type="entry name" value="NT_ClassII-CCAase"/>
    <property type="match status" value="1"/>
</dbReference>
<dbReference type="InterPro" id="IPR052191">
    <property type="entry name" value="tRNA_ntf/polyA_polymerase_I"/>
</dbReference>
<evidence type="ECO:0000256" key="7">
    <source>
        <dbReference type="HAMAP-Rule" id="MF_00957"/>
    </source>
</evidence>
<evidence type="ECO:0000259" key="11">
    <source>
        <dbReference type="Pfam" id="PF12626"/>
    </source>
</evidence>
<dbReference type="Gene3D" id="3.30.460.10">
    <property type="entry name" value="Beta Polymerase, domain 2"/>
    <property type="match status" value="1"/>
</dbReference>
<dbReference type="Pfam" id="PF12626">
    <property type="entry name" value="PolyA_pol_arg_C"/>
    <property type="match status" value="1"/>
</dbReference>
<feature type="domain" description="Polymerase A arginine-rich C-terminal" evidence="11">
    <location>
        <begin position="343"/>
        <end position="458"/>
    </location>
</feature>
<gene>
    <name evidence="7 13" type="primary">pcnB</name>
    <name evidence="13" type="ORF">HMPREF0602_1256</name>
</gene>
<evidence type="ECO:0000256" key="8">
    <source>
        <dbReference type="RuleBase" id="RU003953"/>
    </source>
</evidence>
<dbReference type="GO" id="GO:0006397">
    <property type="term" value="P:mRNA processing"/>
    <property type="evidence" value="ECO:0007669"/>
    <property type="project" value="UniProtKB-KW"/>
</dbReference>
<reference evidence="13 14" key="1">
    <citation type="submission" date="2010-07" db="EMBL/GenBank/DDBJ databases">
        <authorList>
            <person name="Muzny D."/>
            <person name="Qin X."/>
            <person name="Deng J."/>
            <person name="Jiang H."/>
            <person name="Liu Y."/>
            <person name="Qu J."/>
            <person name="Song X.-Z."/>
            <person name="Zhang L."/>
            <person name="Thornton R."/>
            <person name="Coyle M."/>
            <person name="Francisco L."/>
            <person name="Jackson L."/>
            <person name="Javaid M."/>
            <person name="Korchina V."/>
            <person name="Kovar C."/>
            <person name="Mata R."/>
            <person name="Mathew T."/>
            <person name="Ngo R."/>
            <person name="Nguyen L."/>
            <person name="Nguyen N."/>
            <person name="Okwuonu G."/>
            <person name="Ongeri F."/>
            <person name="Pham C."/>
            <person name="Simmons D."/>
            <person name="Wilczek-Boney K."/>
            <person name="Hale W."/>
            <person name="Jakkamsetti A."/>
            <person name="Pham P."/>
            <person name="Ruth R."/>
            <person name="San Lucas F."/>
            <person name="Warren J."/>
            <person name="Zhang J."/>
            <person name="Zhao Z."/>
            <person name="Zhou C."/>
            <person name="Zhu D."/>
            <person name="Lee S."/>
            <person name="Bess C."/>
            <person name="Blankenburg K."/>
            <person name="Forbes L."/>
            <person name="Fu Q."/>
            <person name="Gubbala S."/>
            <person name="Hirani K."/>
            <person name="Jayaseelan J.C."/>
            <person name="Lara F."/>
            <person name="Munidasa M."/>
            <person name="Palculict T."/>
            <person name="Patil S."/>
            <person name="Pu L.-L."/>
            <person name="Saada N."/>
            <person name="Tang L."/>
            <person name="Weissenberger G."/>
            <person name="Zhu Y."/>
            <person name="Hemphill L."/>
            <person name="Shang Y."/>
            <person name="Youmans B."/>
            <person name="Ayvaz T."/>
            <person name="Ross M."/>
            <person name="Santibanez J."/>
            <person name="Aqrawi P."/>
            <person name="Gross S."/>
            <person name="Joshi V."/>
            <person name="Fowler G."/>
            <person name="Nazareth L."/>
            <person name="Reid J."/>
            <person name="Worley K."/>
            <person name="Petrosino J."/>
            <person name="Highlander S."/>
            <person name="Gibbs R."/>
        </authorList>
    </citation>
    <scope>NUCLEOTIDE SEQUENCE [LARGE SCALE GENOMIC DNA]</scope>
    <source>
        <strain evidence="13 14">ATCC 13091</strain>
    </source>
</reference>
<evidence type="ECO:0000256" key="3">
    <source>
        <dbReference type="ARBA" id="ARBA00022741"/>
    </source>
</evidence>
<feature type="domain" description="Poly A polymerase head" evidence="10">
    <location>
        <begin position="79"/>
        <end position="201"/>
    </location>
</feature>
<evidence type="ECO:0000313" key="14">
    <source>
        <dbReference type="Proteomes" id="UP000005526"/>
    </source>
</evidence>
<evidence type="ECO:0000256" key="1">
    <source>
        <dbReference type="ARBA" id="ARBA00022664"/>
    </source>
</evidence>
<accession>E0N9S6</accession>
<dbReference type="NCBIfam" id="TIGR01942">
    <property type="entry name" value="pcnB"/>
    <property type="match status" value="1"/>
</dbReference>
<keyword evidence="13" id="KW-0548">Nucleotidyltransferase</keyword>
<dbReference type="PANTHER" id="PTHR43051">
    <property type="entry name" value="POLYNUCLEOTIDE ADENYLYLTRANSFERASE FAMILY PROTEIN"/>
    <property type="match status" value="1"/>
</dbReference>
<name>E0N9S6_NEIM3</name>
<dbReference type="Pfam" id="PF12627">
    <property type="entry name" value="PolyA_pol_RNAbd"/>
    <property type="match status" value="1"/>
</dbReference>
<dbReference type="GO" id="GO:0043633">
    <property type="term" value="P:polyadenylation-dependent RNA catabolic process"/>
    <property type="evidence" value="ECO:0007669"/>
    <property type="project" value="InterPro"/>
</dbReference>
<keyword evidence="2 7" id="KW-0808">Transferase</keyword>
<dbReference type="InterPro" id="IPR025866">
    <property type="entry name" value="PolyA_pol_arg_C_dom"/>
</dbReference>
<dbReference type="GO" id="GO:0003723">
    <property type="term" value="F:RNA binding"/>
    <property type="evidence" value="ECO:0007669"/>
    <property type="project" value="UniProtKB-UniRule"/>
</dbReference>
<feature type="compositionally biased region" description="Basic and acidic residues" evidence="9">
    <location>
        <begin position="437"/>
        <end position="454"/>
    </location>
</feature>
<dbReference type="InterPro" id="IPR002646">
    <property type="entry name" value="PolA_pol_head_dom"/>
</dbReference>
<evidence type="ECO:0000256" key="6">
    <source>
        <dbReference type="ARBA" id="ARBA00023163"/>
    </source>
</evidence>
<keyword evidence="1 7" id="KW-0507">mRNA processing</keyword>
<proteinExistence type="inferred from homology"/>
<keyword evidence="4 7" id="KW-0067">ATP-binding</keyword>
<dbReference type="HAMAP" id="MF_00957">
    <property type="entry name" value="PolyA_pol"/>
    <property type="match status" value="1"/>
</dbReference>
<sequence>MQTCARCRLNTVARGDAALRVRIFMLKKWLNKMLPSSRSSKEAESKTVIPAERHNIRAEMLSFAAENVIRRLKEAGFQAYVVGGAVRDLLLGIEPKDFDVATDATPEQVHKLFRRSRIIGRRFQIVHVMNGAEIIEVTTFRGGAKVHQNAHGRIMKDNTYGSIEEDAMRRDFTCNALYYDPEKEEILDFHNGIADVAARRLVMIGDAAERYQEDPVRILRAIRLSSKLGFELSEETAAPIAESICRLKHEPVARLFDEIMKLLFSGHARECLKRLNGFDIPDDIHPLLNALRVSDGIAGKMTVLALKNTDERLRADKSVSVGFVLAALMWPELERHWKSNLQQGLKPVPALSDAINTMRETVERGWGVPQRFSATMREIWMFQPQFENRKGARPHKLFAQARFRAAYDFLLLRAETGNADRALAEWWTAFQTASQEQRTEMTKNEAAARHEKTKDRRKNAAVAGANPSRRLWERIGNKGQQTRSNEVSTHGMKHKVPFYVLS</sequence>
<feature type="active site" evidence="7">
    <location>
        <position position="97"/>
    </location>
</feature>
<feature type="region of interest" description="Disordered" evidence="9">
    <location>
        <begin position="437"/>
        <end position="490"/>
    </location>
</feature>
<keyword evidence="3 7" id="KW-0547">Nucleotide-binding</keyword>
<evidence type="ECO:0000256" key="9">
    <source>
        <dbReference type="SAM" id="MobiDB-lite"/>
    </source>
</evidence>
<organism evidence="13 14">
    <name type="scientific">Neisseria meningitidis serogroup B (strain ATCC 13091 / M2091)</name>
    <dbReference type="NCBI Taxonomy" id="862513"/>
    <lineage>
        <taxon>Bacteria</taxon>
        <taxon>Pseudomonadati</taxon>
        <taxon>Pseudomonadota</taxon>
        <taxon>Betaproteobacteria</taxon>
        <taxon>Neisseriales</taxon>
        <taxon>Neisseriaceae</taxon>
        <taxon>Neisseria</taxon>
    </lineage>
</organism>
<dbReference type="SUPFAM" id="SSF81301">
    <property type="entry name" value="Nucleotidyltransferase"/>
    <property type="match status" value="1"/>
</dbReference>
<dbReference type="Gene3D" id="1.10.3090.10">
    <property type="entry name" value="cca-adding enzyme, domain 2"/>
    <property type="match status" value="1"/>
</dbReference>
<feature type="active site" evidence="7">
    <location>
        <position position="171"/>
    </location>
</feature>
<protein>
    <recommendedName>
        <fullName evidence="7">Poly(A) polymerase I</fullName>
        <shortName evidence="7">PAP I</shortName>
        <ecNumber evidence="7">2.7.7.19</ecNumber>
    </recommendedName>
</protein>
<keyword evidence="6 7" id="KW-0804">Transcription</keyword>
<feature type="compositionally biased region" description="Polar residues" evidence="9">
    <location>
        <begin position="478"/>
        <end position="488"/>
    </location>
</feature>
<dbReference type="AlphaFoldDB" id="E0N9S6"/>
<evidence type="ECO:0000259" key="12">
    <source>
        <dbReference type="Pfam" id="PF12627"/>
    </source>
</evidence>
<dbReference type="InterPro" id="IPR043519">
    <property type="entry name" value="NT_sf"/>
</dbReference>
<comment type="catalytic activity">
    <reaction evidence="7">
        <text>RNA(n) + ATP = RNA(n)-3'-adenine ribonucleotide + diphosphate</text>
        <dbReference type="Rhea" id="RHEA:11332"/>
        <dbReference type="Rhea" id="RHEA-COMP:14527"/>
        <dbReference type="Rhea" id="RHEA-COMP:17347"/>
        <dbReference type="ChEBI" id="CHEBI:30616"/>
        <dbReference type="ChEBI" id="CHEBI:33019"/>
        <dbReference type="ChEBI" id="CHEBI:140395"/>
        <dbReference type="ChEBI" id="CHEBI:173115"/>
        <dbReference type="EC" id="2.7.7.19"/>
    </reaction>
</comment>
<feature type="active site" evidence="7">
    <location>
        <position position="99"/>
    </location>
</feature>
<dbReference type="SUPFAM" id="SSF81891">
    <property type="entry name" value="Poly A polymerase C-terminal region-like"/>
    <property type="match status" value="1"/>
</dbReference>
<dbReference type="InterPro" id="IPR032828">
    <property type="entry name" value="PolyA_RNA-bd"/>
</dbReference>
<evidence type="ECO:0000256" key="5">
    <source>
        <dbReference type="ARBA" id="ARBA00022884"/>
    </source>
</evidence>
<keyword evidence="5 7" id="KW-0694">RNA-binding</keyword>
<evidence type="ECO:0000256" key="4">
    <source>
        <dbReference type="ARBA" id="ARBA00022840"/>
    </source>
</evidence>
<dbReference type="Proteomes" id="UP000005526">
    <property type="component" value="Unassembled WGS sequence"/>
</dbReference>
<comment type="function">
    <text evidence="7">Adds poly(A) tail to the 3' end of many RNAs, which usually targets these RNAs for decay. Plays a significant role in the global control of gene expression, through influencing the rate of transcript degradation, and in the general RNA quality control.</text>
</comment>
<dbReference type="GO" id="GO:1990817">
    <property type="term" value="F:poly(A) RNA polymerase activity"/>
    <property type="evidence" value="ECO:0007669"/>
    <property type="project" value="UniProtKB-UniRule"/>
</dbReference>
<evidence type="ECO:0000313" key="13">
    <source>
        <dbReference type="EMBL" id="EFM04248.1"/>
    </source>
</evidence>
<evidence type="ECO:0000256" key="2">
    <source>
        <dbReference type="ARBA" id="ARBA00022679"/>
    </source>
</evidence>
<dbReference type="GO" id="GO:0005524">
    <property type="term" value="F:ATP binding"/>
    <property type="evidence" value="ECO:0007669"/>
    <property type="project" value="UniProtKB-UniRule"/>
</dbReference>